<dbReference type="AlphaFoldDB" id="A0A8S1MEA5"/>
<name>A0A8S1MEA5_PARPR</name>
<dbReference type="SMART" id="SM00324">
    <property type="entry name" value="RhoGAP"/>
    <property type="match status" value="1"/>
</dbReference>
<dbReference type="Pfam" id="PF00620">
    <property type="entry name" value="RhoGAP"/>
    <property type="match status" value="1"/>
</dbReference>
<dbReference type="Pfam" id="PF13716">
    <property type="entry name" value="CRAL_TRIO_2"/>
    <property type="match status" value="1"/>
</dbReference>
<dbReference type="EMBL" id="CAJJDM010000055">
    <property type="protein sequence ID" value="CAD8075865.1"/>
    <property type="molecule type" value="Genomic_DNA"/>
</dbReference>
<feature type="domain" description="Rho-GAP" evidence="1">
    <location>
        <begin position="241"/>
        <end position="428"/>
    </location>
</feature>
<evidence type="ECO:0000313" key="2">
    <source>
        <dbReference type="EMBL" id="CAD8075865.1"/>
    </source>
</evidence>
<dbReference type="PANTHER" id="PTHR45808:SF2">
    <property type="entry name" value="RHO GTPASE-ACTIVATING PROTEIN 68F"/>
    <property type="match status" value="1"/>
</dbReference>
<keyword evidence="3" id="KW-1185">Reference proteome</keyword>
<dbReference type="GO" id="GO:0007264">
    <property type="term" value="P:small GTPase-mediated signal transduction"/>
    <property type="evidence" value="ECO:0007669"/>
    <property type="project" value="TreeGrafter"/>
</dbReference>
<sequence>MDQSLNDAEAFLKQKIKINPLKDQMLQNQKNYEIQLQVANYFKKSETYTKKPAIKLMSNENDDLQVYFIYGEHIPDPSRKQDYDSFKIDIIETMHPRIDKFFIIVFFNTNMMTASTLNDFKDFYGTLPEKYFFHMKKFIVLHANFIVKGGGIFGMNEIKSFFKKITTFADTLLILSKEEWFRYKMLAALPESVKAYDQSYKDIENQRKKTVLRKQQTQQAVGDDDIDSDDNFDKDSKILGLNLHEYERNKYGIPVILDMLVQYFEKQPEKLKTEGLFRKQAAVYEEKVVEAALACQKVGFVNKVENAHTIACVFKQFFLKLREPLMTYQLYDWVVQNKPQIEQNLEVSVQMLFDYMPEMNREILLFSLGFLYSVIKEQQHNLMTTYNMAVVFGPNFFRSEVVKMADLGHVTLFVQIVQIMLEQKKDYDYKKMLEKRSDNLNFDASLVPFLPDDLANLDDILDMVTDKNVVNETERKELKARYK</sequence>
<dbReference type="Proteomes" id="UP000688137">
    <property type="component" value="Unassembled WGS sequence"/>
</dbReference>
<dbReference type="GO" id="GO:0005737">
    <property type="term" value="C:cytoplasm"/>
    <property type="evidence" value="ECO:0007669"/>
    <property type="project" value="TreeGrafter"/>
</dbReference>
<dbReference type="InterPro" id="IPR001251">
    <property type="entry name" value="CRAL-TRIO_dom"/>
</dbReference>
<reference evidence="2" key="1">
    <citation type="submission" date="2021-01" db="EMBL/GenBank/DDBJ databases">
        <authorList>
            <consortium name="Genoscope - CEA"/>
            <person name="William W."/>
        </authorList>
    </citation>
    <scope>NUCLEOTIDE SEQUENCE</scope>
</reference>
<organism evidence="2 3">
    <name type="scientific">Paramecium primaurelia</name>
    <dbReference type="NCBI Taxonomy" id="5886"/>
    <lineage>
        <taxon>Eukaryota</taxon>
        <taxon>Sar</taxon>
        <taxon>Alveolata</taxon>
        <taxon>Ciliophora</taxon>
        <taxon>Intramacronucleata</taxon>
        <taxon>Oligohymenophorea</taxon>
        <taxon>Peniculida</taxon>
        <taxon>Parameciidae</taxon>
        <taxon>Paramecium</taxon>
    </lineage>
</organism>
<evidence type="ECO:0000259" key="1">
    <source>
        <dbReference type="PROSITE" id="PS50238"/>
    </source>
</evidence>
<dbReference type="PROSITE" id="PS50238">
    <property type="entry name" value="RHOGAP"/>
    <property type="match status" value="1"/>
</dbReference>
<evidence type="ECO:0000313" key="3">
    <source>
        <dbReference type="Proteomes" id="UP000688137"/>
    </source>
</evidence>
<gene>
    <name evidence="2" type="ORF">PPRIM_AZ9-3.1.T0550114</name>
</gene>
<dbReference type="CDD" id="cd00159">
    <property type="entry name" value="RhoGAP"/>
    <property type="match status" value="1"/>
</dbReference>
<dbReference type="OMA" id="ETMHPRI"/>
<dbReference type="GO" id="GO:0005096">
    <property type="term" value="F:GTPase activator activity"/>
    <property type="evidence" value="ECO:0007669"/>
    <property type="project" value="TreeGrafter"/>
</dbReference>
<accession>A0A8S1MEA5</accession>
<dbReference type="InterPro" id="IPR000198">
    <property type="entry name" value="RhoGAP_dom"/>
</dbReference>
<proteinExistence type="predicted"/>
<dbReference type="PANTHER" id="PTHR45808">
    <property type="entry name" value="RHO GTPASE-ACTIVATING PROTEIN 68F"/>
    <property type="match status" value="1"/>
</dbReference>
<comment type="caution">
    <text evidence="2">The sequence shown here is derived from an EMBL/GenBank/DDBJ whole genome shotgun (WGS) entry which is preliminary data.</text>
</comment>
<protein>
    <recommendedName>
        <fullName evidence="1">Rho-GAP domain-containing protein</fullName>
    </recommendedName>
</protein>